<dbReference type="OrthoDB" id="2662268at2759"/>
<dbReference type="Proteomes" id="UP000736335">
    <property type="component" value="Unassembled WGS sequence"/>
</dbReference>
<evidence type="ECO:0000313" key="2">
    <source>
        <dbReference type="Proteomes" id="UP000736335"/>
    </source>
</evidence>
<keyword evidence="2" id="KW-1185">Reference proteome</keyword>
<dbReference type="AlphaFoldDB" id="A0A9P6HR58"/>
<reference evidence="1" key="2">
    <citation type="submission" date="2020-11" db="EMBL/GenBank/DDBJ databases">
        <authorList>
            <consortium name="DOE Joint Genome Institute"/>
            <person name="Kuo A."/>
            <person name="Miyauchi S."/>
            <person name="Kiss E."/>
            <person name="Drula E."/>
            <person name="Kohler A."/>
            <person name="Sanchez-Garcia M."/>
            <person name="Andreopoulos B."/>
            <person name="Barry K.W."/>
            <person name="Bonito G."/>
            <person name="Buee M."/>
            <person name="Carver A."/>
            <person name="Chen C."/>
            <person name="Cichocki N."/>
            <person name="Clum A."/>
            <person name="Culley D."/>
            <person name="Crous P.W."/>
            <person name="Fauchery L."/>
            <person name="Girlanda M."/>
            <person name="Hayes R."/>
            <person name="Keri Z."/>
            <person name="Labutti K."/>
            <person name="Lipzen A."/>
            <person name="Lombard V."/>
            <person name="Magnuson J."/>
            <person name="Maillard F."/>
            <person name="Morin E."/>
            <person name="Murat C."/>
            <person name="Nolan M."/>
            <person name="Ohm R."/>
            <person name="Pangilinan J."/>
            <person name="Pereira M."/>
            <person name="Perotto S."/>
            <person name="Peter M."/>
            <person name="Riley R."/>
            <person name="Sitrit Y."/>
            <person name="Stielow B."/>
            <person name="Szollosi G."/>
            <person name="Zifcakova L."/>
            <person name="Stursova M."/>
            <person name="Spatafora J.W."/>
            <person name="Tedersoo L."/>
            <person name="Vaario L.-M."/>
            <person name="Yamada A."/>
            <person name="Yan M."/>
            <person name="Wang P."/>
            <person name="Xu J."/>
            <person name="Bruns T."/>
            <person name="Baldrian P."/>
            <person name="Vilgalys R."/>
            <person name="Henrissat B."/>
            <person name="Grigoriev I.V."/>
            <person name="Hibbett D."/>
            <person name="Nagy L.G."/>
            <person name="Martin F.M."/>
        </authorList>
    </citation>
    <scope>NUCLEOTIDE SEQUENCE</scope>
    <source>
        <strain evidence="1">UH-Tt-Lm1</strain>
    </source>
</reference>
<name>A0A9P6HR58_9AGAM</name>
<accession>A0A9P6HR58</accession>
<comment type="caution">
    <text evidence="1">The sequence shown here is derived from an EMBL/GenBank/DDBJ whole genome shotgun (WGS) entry which is preliminary data.</text>
</comment>
<organism evidence="1 2">
    <name type="scientific">Thelephora terrestris</name>
    <dbReference type="NCBI Taxonomy" id="56493"/>
    <lineage>
        <taxon>Eukaryota</taxon>
        <taxon>Fungi</taxon>
        <taxon>Dikarya</taxon>
        <taxon>Basidiomycota</taxon>
        <taxon>Agaricomycotina</taxon>
        <taxon>Agaricomycetes</taxon>
        <taxon>Thelephorales</taxon>
        <taxon>Thelephoraceae</taxon>
        <taxon>Thelephora</taxon>
    </lineage>
</organism>
<evidence type="ECO:0000313" key="1">
    <source>
        <dbReference type="EMBL" id="KAF9793198.1"/>
    </source>
</evidence>
<proteinExistence type="predicted"/>
<reference evidence="1" key="1">
    <citation type="journal article" date="2020" name="Nat. Commun.">
        <title>Large-scale genome sequencing of mycorrhizal fungi provides insights into the early evolution of symbiotic traits.</title>
        <authorList>
            <person name="Miyauchi S."/>
            <person name="Kiss E."/>
            <person name="Kuo A."/>
            <person name="Drula E."/>
            <person name="Kohler A."/>
            <person name="Sanchez-Garcia M."/>
            <person name="Morin E."/>
            <person name="Andreopoulos B."/>
            <person name="Barry K.W."/>
            <person name="Bonito G."/>
            <person name="Buee M."/>
            <person name="Carver A."/>
            <person name="Chen C."/>
            <person name="Cichocki N."/>
            <person name="Clum A."/>
            <person name="Culley D."/>
            <person name="Crous P.W."/>
            <person name="Fauchery L."/>
            <person name="Girlanda M."/>
            <person name="Hayes R.D."/>
            <person name="Keri Z."/>
            <person name="LaButti K."/>
            <person name="Lipzen A."/>
            <person name="Lombard V."/>
            <person name="Magnuson J."/>
            <person name="Maillard F."/>
            <person name="Murat C."/>
            <person name="Nolan M."/>
            <person name="Ohm R.A."/>
            <person name="Pangilinan J."/>
            <person name="Pereira M.F."/>
            <person name="Perotto S."/>
            <person name="Peter M."/>
            <person name="Pfister S."/>
            <person name="Riley R."/>
            <person name="Sitrit Y."/>
            <person name="Stielow J.B."/>
            <person name="Szollosi G."/>
            <person name="Zifcakova L."/>
            <person name="Stursova M."/>
            <person name="Spatafora J.W."/>
            <person name="Tedersoo L."/>
            <person name="Vaario L.M."/>
            <person name="Yamada A."/>
            <person name="Yan M."/>
            <person name="Wang P."/>
            <person name="Xu J."/>
            <person name="Bruns T."/>
            <person name="Baldrian P."/>
            <person name="Vilgalys R."/>
            <person name="Dunand C."/>
            <person name="Henrissat B."/>
            <person name="Grigoriev I.V."/>
            <person name="Hibbett D."/>
            <person name="Nagy L.G."/>
            <person name="Martin F.M."/>
        </authorList>
    </citation>
    <scope>NUCLEOTIDE SEQUENCE</scope>
    <source>
        <strain evidence="1">UH-Tt-Lm1</strain>
    </source>
</reference>
<sequence length="248" mass="26770">MSTLHLLKCVCHGYTFWGPVPDEFQSIHDIQMGTGIVDPEQFYGAEERRASVGLTDIPYSPVASGTPLLMSPLDLVRTSGPQFPLGCVCGLCGGPEVPQRSYIPAQMSPALGQRNGETLTFSKGGCGVHLVDALRNHLSGLIGGDDLMFVDAPVATFSLRILWPGYPPWAGKFRAKNWGGNNGPVTRARLVAQLGKRIAEFIEAMEGEECADLVWKVGPNNIIVDNLVLVSLTRVSKGSWQPVLKLLA</sequence>
<protein>
    <submittedName>
        <fullName evidence="1">Uncharacterized protein</fullName>
    </submittedName>
</protein>
<dbReference type="EMBL" id="WIUZ02000001">
    <property type="protein sequence ID" value="KAF9793198.1"/>
    <property type="molecule type" value="Genomic_DNA"/>
</dbReference>
<gene>
    <name evidence="1" type="ORF">BJ322DRAFT_1103622</name>
</gene>